<proteinExistence type="predicted"/>
<protein>
    <submittedName>
        <fullName evidence="1">Uncharacterized protein</fullName>
    </submittedName>
</protein>
<gene>
    <name evidence="1" type="ORF">BJX67DRAFT_20555</name>
</gene>
<sequence length="126" mass="13975">MVENELENERYWYDLLFPTADHAERVGRPFLACVGSTPSVSPTFCRGLLIRTIAGKSSSFFSNRGCYYLILSNSESTPCFVAASESAIMNNDIVEKFGPGMSFYRSQITPSSKKTKPEEALLNGPM</sequence>
<dbReference type="RefSeq" id="XP_070891800.1">
    <property type="nucleotide sequence ID" value="XM_071025509.1"/>
</dbReference>
<dbReference type="EMBL" id="JBFXLQ010000001">
    <property type="protein sequence ID" value="KAL2872822.1"/>
    <property type="molecule type" value="Genomic_DNA"/>
</dbReference>
<comment type="caution">
    <text evidence="1">The sequence shown here is derived from an EMBL/GenBank/DDBJ whole genome shotgun (WGS) entry which is preliminary data.</text>
</comment>
<evidence type="ECO:0000313" key="1">
    <source>
        <dbReference type="EMBL" id="KAL2872822.1"/>
    </source>
</evidence>
<name>A0ABR4M886_9EURO</name>
<reference evidence="1 2" key="1">
    <citation type="submission" date="2024-07" db="EMBL/GenBank/DDBJ databases">
        <title>Section-level genome sequencing and comparative genomics of Aspergillus sections Usti and Cavernicolus.</title>
        <authorList>
            <consortium name="Lawrence Berkeley National Laboratory"/>
            <person name="Nybo J.L."/>
            <person name="Vesth T.C."/>
            <person name="Theobald S."/>
            <person name="Frisvad J.C."/>
            <person name="Larsen T.O."/>
            <person name="Kjaerboelling I."/>
            <person name="Rothschild-Mancinelli K."/>
            <person name="Lyhne E.K."/>
            <person name="Kogle M.E."/>
            <person name="Barry K."/>
            <person name="Clum A."/>
            <person name="Na H."/>
            <person name="Ledsgaard L."/>
            <person name="Lin J."/>
            <person name="Lipzen A."/>
            <person name="Kuo A."/>
            <person name="Riley R."/>
            <person name="Mondo S."/>
            <person name="Labutti K."/>
            <person name="Haridas S."/>
            <person name="Pangalinan J."/>
            <person name="Salamov A.A."/>
            <person name="Simmons B.A."/>
            <person name="Magnuson J.K."/>
            <person name="Chen J."/>
            <person name="Drula E."/>
            <person name="Henrissat B."/>
            <person name="Wiebenga A."/>
            <person name="Lubbers R.J."/>
            <person name="Gomes A.C."/>
            <person name="Macurrencykelacurrency M.R."/>
            <person name="Stajich J."/>
            <person name="Grigoriev I.V."/>
            <person name="Mortensen U.H."/>
            <person name="De Vries R.P."/>
            <person name="Baker S.E."/>
            <person name="Andersen M.R."/>
        </authorList>
    </citation>
    <scope>NUCLEOTIDE SEQUENCE [LARGE SCALE GENOMIC DNA]</scope>
    <source>
        <strain evidence="1 2">CBS 449.75</strain>
    </source>
</reference>
<evidence type="ECO:0000313" key="2">
    <source>
        <dbReference type="Proteomes" id="UP001610432"/>
    </source>
</evidence>
<organism evidence="1 2">
    <name type="scientific">Aspergillus lucknowensis</name>
    <dbReference type="NCBI Taxonomy" id="176173"/>
    <lineage>
        <taxon>Eukaryota</taxon>
        <taxon>Fungi</taxon>
        <taxon>Dikarya</taxon>
        <taxon>Ascomycota</taxon>
        <taxon>Pezizomycotina</taxon>
        <taxon>Eurotiomycetes</taxon>
        <taxon>Eurotiomycetidae</taxon>
        <taxon>Eurotiales</taxon>
        <taxon>Aspergillaceae</taxon>
        <taxon>Aspergillus</taxon>
        <taxon>Aspergillus subgen. Nidulantes</taxon>
    </lineage>
</organism>
<dbReference type="GeneID" id="98140581"/>
<dbReference type="Proteomes" id="UP001610432">
    <property type="component" value="Unassembled WGS sequence"/>
</dbReference>
<accession>A0ABR4M886</accession>
<keyword evidence="2" id="KW-1185">Reference proteome</keyword>